<feature type="region of interest" description="Disordered" evidence="1">
    <location>
        <begin position="26"/>
        <end position="86"/>
    </location>
</feature>
<organism evidence="2 3">
    <name type="scientific">Coccomyxa viridis</name>
    <dbReference type="NCBI Taxonomy" id="1274662"/>
    <lineage>
        <taxon>Eukaryota</taxon>
        <taxon>Viridiplantae</taxon>
        <taxon>Chlorophyta</taxon>
        <taxon>core chlorophytes</taxon>
        <taxon>Trebouxiophyceae</taxon>
        <taxon>Trebouxiophyceae incertae sedis</taxon>
        <taxon>Coccomyxaceae</taxon>
        <taxon>Coccomyxa</taxon>
    </lineage>
</organism>
<proteinExistence type="predicted"/>
<reference evidence="2 3" key="1">
    <citation type="submission" date="2023-10" db="EMBL/GenBank/DDBJ databases">
        <authorList>
            <person name="Maclean D."/>
            <person name="Macfadyen A."/>
        </authorList>
    </citation>
    <scope>NUCLEOTIDE SEQUENCE [LARGE SCALE GENOMIC DNA]</scope>
</reference>
<feature type="compositionally biased region" description="Low complexity" evidence="1">
    <location>
        <begin position="36"/>
        <end position="49"/>
    </location>
</feature>
<evidence type="ECO:0000313" key="2">
    <source>
        <dbReference type="EMBL" id="CAK0732639.1"/>
    </source>
</evidence>
<evidence type="ECO:0000256" key="1">
    <source>
        <dbReference type="SAM" id="MobiDB-lite"/>
    </source>
</evidence>
<name>A0AAV1HQZ7_9CHLO</name>
<dbReference type="AlphaFoldDB" id="A0AAV1HQZ7"/>
<gene>
    <name evidence="2" type="ORF">CVIRNUC_000159</name>
</gene>
<accession>A0AAV1HQZ7</accession>
<feature type="compositionally biased region" description="Polar residues" evidence="1">
    <location>
        <begin position="69"/>
        <end position="86"/>
    </location>
</feature>
<dbReference type="Proteomes" id="UP001314263">
    <property type="component" value="Unassembled WGS sequence"/>
</dbReference>
<evidence type="ECO:0000313" key="3">
    <source>
        <dbReference type="Proteomes" id="UP001314263"/>
    </source>
</evidence>
<sequence>MVTLTRFGRSGDPPWLMDFTESTVSRKLLRREHPPSGGSAQAAGRSGSRASHERLVHQNQEAATAGLVTEQQKQTESTLSSQPLSQEPSAEAIAEASCAPIFAKWGVNTTSAGFHTCCASFILPWDRIERYPKGFYREALQHALDTRYDDAWTSRVCWEFIVWRWFQEPGLSPAMKALYLKATEVAAELDLSRCASRLGQNSFIEDC</sequence>
<protein>
    <submittedName>
        <fullName evidence="2">Uncharacterized protein</fullName>
    </submittedName>
</protein>
<keyword evidence="3" id="KW-1185">Reference proteome</keyword>
<comment type="caution">
    <text evidence="2">The sequence shown here is derived from an EMBL/GenBank/DDBJ whole genome shotgun (WGS) entry which is preliminary data.</text>
</comment>
<dbReference type="EMBL" id="CAUYUE010000001">
    <property type="protein sequence ID" value="CAK0732639.1"/>
    <property type="molecule type" value="Genomic_DNA"/>
</dbReference>